<dbReference type="CDD" id="cd00175">
    <property type="entry name" value="SNc"/>
    <property type="match status" value="1"/>
</dbReference>
<dbReference type="RefSeq" id="WP_071556011.1">
    <property type="nucleotide sequence ID" value="NZ_CP017887.1"/>
</dbReference>
<keyword evidence="2" id="KW-0255">Endonuclease</keyword>
<dbReference type="InterPro" id="IPR016071">
    <property type="entry name" value="Staphylococal_nuclease_OB-fold"/>
</dbReference>
<evidence type="ECO:0000259" key="5">
    <source>
        <dbReference type="PROSITE" id="PS50830"/>
    </source>
</evidence>
<dbReference type="PROSITE" id="PS50830">
    <property type="entry name" value="TNASE_3"/>
    <property type="match status" value="1"/>
</dbReference>
<dbReference type="Proteomes" id="UP000182567">
    <property type="component" value="Plasmid unnamed1"/>
</dbReference>
<dbReference type="SUPFAM" id="SSF50199">
    <property type="entry name" value="Staphylococcal nuclease"/>
    <property type="match status" value="1"/>
</dbReference>
<evidence type="ECO:0000256" key="3">
    <source>
        <dbReference type="ARBA" id="ARBA00022801"/>
    </source>
</evidence>
<dbReference type="InterPro" id="IPR035437">
    <property type="entry name" value="SNase_OB-fold_sf"/>
</dbReference>
<proteinExistence type="predicted"/>
<dbReference type="Pfam" id="PF00565">
    <property type="entry name" value="SNase"/>
    <property type="match status" value="1"/>
</dbReference>
<dbReference type="GeneID" id="46912054"/>
<dbReference type="PROSITE" id="PS01123">
    <property type="entry name" value="TNASE_1"/>
    <property type="match status" value="1"/>
</dbReference>
<evidence type="ECO:0000256" key="1">
    <source>
        <dbReference type="ARBA" id="ARBA00022722"/>
    </source>
</evidence>
<dbReference type="PANTHER" id="PTHR12302:SF3">
    <property type="entry name" value="SERINE_THREONINE-PROTEIN KINASE 31"/>
    <property type="match status" value="1"/>
</dbReference>
<feature type="chain" id="PRO_5009611138" evidence="4">
    <location>
        <begin position="25"/>
        <end position="160"/>
    </location>
</feature>
<accession>A0A1J0ETN1</accession>
<dbReference type="SMART" id="SM00318">
    <property type="entry name" value="SNc"/>
    <property type="match status" value="1"/>
</dbReference>
<dbReference type="GO" id="GO:0003676">
    <property type="term" value="F:nucleic acid binding"/>
    <property type="evidence" value="ECO:0007669"/>
    <property type="project" value="InterPro"/>
</dbReference>
<reference evidence="7" key="1">
    <citation type="submission" date="2016-10" db="EMBL/GenBank/DDBJ databases">
        <title>Pseudomonas frederiksbergensis ERGS4:02 complete genome.</title>
        <authorList>
            <person name="Kumar R."/>
            <person name="Acharya V."/>
            <person name="Singh D."/>
        </authorList>
    </citation>
    <scope>NUCLEOTIDE SEQUENCE [LARGE SCALE GENOMIC DNA]</scope>
    <source>
        <strain evidence="7">ERGS4:02</strain>
        <plasmid evidence="7">Plasmid unnamed1</plasmid>
    </source>
</reference>
<gene>
    <name evidence="6" type="ORF">BLL42_27630</name>
</gene>
<evidence type="ECO:0000256" key="4">
    <source>
        <dbReference type="SAM" id="SignalP"/>
    </source>
</evidence>
<sequence>MIFKRSLAILMFCTSLGSPLVGWAGDNFHGLTVAVLDGDTVEVLTDQHEKIRVRLAGIDAPEKSQAYGQKAKQNLAAMVAGKSVEVIDQGRDQYGRTVGTISVDGLDVNAEQVKAGLAWVYTRYNRDSKLPALEEKARRDQLGLWRDHNPTAPWEYRRSQ</sequence>
<dbReference type="InterPro" id="IPR002071">
    <property type="entry name" value="Thermonucl_AS"/>
</dbReference>
<dbReference type="PANTHER" id="PTHR12302">
    <property type="entry name" value="EBNA2 BINDING PROTEIN P100"/>
    <property type="match status" value="1"/>
</dbReference>
<geneLocation type="plasmid" evidence="6">
    <name>unnamed1</name>
</geneLocation>
<keyword evidence="3" id="KW-0378">Hydrolase</keyword>
<dbReference type="OrthoDB" id="9805504at2"/>
<organism evidence="6 7">
    <name type="scientific">Pseudomonas frederiksbergensis</name>
    <dbReference type="NCBI Taxonomy" id="104087"/>
    <lineage>
        <taxon>Bacteria</taxon>
        <taxon>Pseudomonadati</taxon>
        <taxon>Pseudomonadota</taxon>
        <taxon>Gammaproteobacteria</taxon>
        <taxon>Pseudomonadales</taxon>
        <taxon>Pseudomonadaceae</taxon>
        <taxon>Pseudomonas</taxon>
    </lineage>
</organism>
<keyword evidence="6" id="KW-0614">Plasmid</keyword>
<keyword evidence="4" id="KW-0732">Signal</keyword>
<dbReference type="GO" id="GO:0004519">
    <property type="term" value="F:endonuclease activity"/>
    <property type="evidence" value="ECO:0007669"/>
    <property type="project" value="UniProtKB-KW"/>
</dbReference>
<dbReference type="GO" id="GO:0016787">
    <property type="term" value="F:hydrolase activity"/>
    <property type="evidence" value="ECO:0007669"/>
    <property type="project" value="UniProtKB-KW"/>
</dbReference>
<dbReference type="Gene3D" id="2.40.50.90">
    <property type="match status" value="1"/>
</dbReference>
<feature type="signal peptide" evidence="4">
    <location>
        <begin position="1"/>
        <end position="24"/>
    </location>
</feature>
<keyword evidence="1" id="KW-0540">Nuclease</keyword>
<name>A0A1J0ETN1_9PSED</name>
<evidence type="ECO:0000313" key="6">
    <source>
        <dbReference type="EMBL" id="APC19506.1"/>
    </source>
</evidence>
<evidence type="ECO:0000313" key="7">
    <source>
        <dbReference type="Proteomes" id="UP000182567"/>
    </source>
</evidence>
<dbReference type="AlphaFoldDB" id="A0A1J0ETN1"/>
<dbReference type="EMBL" id="CP017887">
    <property type="protein sequence ID" value="APC19506.1"/>
    <property type="molecule type" value="Genomic_DNA"/>
</dbReference>
<evidence type="ECO:0000256" key="2">
    <source>
        <dbReference type="ARBA" id="ARBA00022759"/>
    </source>
</evidence>
<protein>
    <submittedName>
        <fullName evidence="6">Micrococcal nuclease</fullName>
    </submittedName>
</protein>
<feature type="domain" description="TNase-like" evidence="5">
    <location>
        <begin position="26"/>
        <end position="147"/>
    </location>
</feature>